<evidence type="ECO:0000256" key="1">
    <source>
        <dbReference type="SAM" id="MobiDB-lite"/>
    </source>
</evidence>
<evidence type="ECO:0000313" key="2">
    <source>
        <dbReference type="EMBL" id="KAF7771071.1"/>
    </source>
</evidence>
<gene>
    <name evidence="2" type="ORF">Agabi119p4_7045</name>
</gene>
<accession>A0A8H7F0P4</accession>
<dbReference type="Proteomes" id="UP000629468">
    <property type="component" value="Unassembled WGS sequence"/>
</dbReference>
<evidence type="ECO:0000313" key="3">
    <source>
        <dbReference type="Proteomes" id="UP000629468"/>
    </source>
</evidence>
<proteinExistence type="predicted"/>
<name>A0A8H7F0P4_AGABI</name>
<organism evidence="2 3">
    <name type="scientific">Agaricus bisporus var. burnettii</name>
    <dbReference type="NCBI Taxonomy" id="192524"/>
    <lineage>
        <taxon>Eukaryota</taxon>
        <taxon>Fungi</taxon>
        <taxon>Dikarya</taxon>
        <taxon>Basidiomycota</taxon>
        <taxon>Agaricomycotina</taxon>
        <taxon>Agaricomycetes</taxon>
        <taxon>Agaricomycetidae</taxon>
        <taxon>Agaricales</taxon>
        <taxon>Agaricineae</taxon>
        <taxon>Agaricaceae</taxon>
        <taxon>Agaricus</taxon>
    </lineage>
</organism>
<dbReference type="AlphaFoldDB" id="A0A8H7F0P4"/>
<protein>
    <submittedName>
        <fullName evidence="2">Uncharacterized protein</fullName>
    </submittedName>
</protein>
<sequence length="91" mass="9956">MVSRRYAVTSSLLPNVHLVQSFSGSYQLLLPAHHNIWSLLCACAVHLSSQATWSSLPRPVPPAHRGFSRLSERHAASDRSTLQTKTGYGTG</sequence>
<feature type="region of interest" description="Disordered" evidence="1">
    <location>
        <begin position="53"/>
        <end position="91"/>
    </location>
</feature>
<reference evidence="2 3" key="1">
    <citation type="journal article" name="Sci. Rep.">
        <title>Telomere-to-telomere assembled and centromere annotated genomes of the two main subspecies of the button mushroom Agaricus bisporus reveal especially polymorphic chromosome ends.</title>
        <authorList>
            <person name="Sonnenberg A.S.M."/>
            <person name="Sedaghat-Telgerd N."/>
            <person name="Lavrijssen B."/>
            <person name="Ohm R.A."/>
            <person name="Hendrickx P.M."/>
            <person name="Scholtmeijer K."/>
            <person name="Baars J.J.P."/>
            <person name="van Peer A."/>
        </authorList>
    </citation>
    <scope>NUCLEOTIDE SEQUENCE [LARGE SCALE GENOMIC DNA]</scope>
    <source>
        <strain evidence="2 3">H119_p4</strain>
    </source>
</reference>
<feature type="compositionally biased region" description="Polar residues" evidence="1">
    <location>
        <begin position="78"/>
        <end position="91"/>
    </location>
</feature>
<dbReference type="EMBL" id="JABXXO010000009">
    <property type="protein sequence ID" value="KAF7771071.1"/>
    <property type="molecule type" value="Genomic_DNA"/>
</dbReference>
<comment type="caution">
    <text evidence="2">The sequence shown here is derived from an EMBL/GenBank/DDBJ whole genome shotgun (WGS) entry which is preliminary data.</text>
</comment>